<proteinExistence type="predicted"/>
<gene>
    <name evidence="1" type="ORF">RXV79_19115</name>
</gene>
<evidence type="ECO:0000313" key="2">
    <source>
        <dbReference type="Proteomes" id="UP001303946"/>
    </source>
</evidence>
<dbReference type="Proteomes" id="UP001303946">
    <property type="component" value="Chromosome"/>
</dbReference>
<dbReference type="InterPro" id="IPR009078">
    <property type="entry name" value="Ferritin-like_SF"/>
</dbReference>
<organism evidence="1 2">
    <name type="scientific">Piscinibacter gummiphilus</name>
    <dbReference type="NCBI Taxonomy" id="946333"/>
    <lineage>
        <taxon>Bacteria</taxon>
        <taxon>Pseudomonadati</taxon>
        <taxon>Pseudomonadota</taxon>
        <taxon>Betaproteobacteria</taxon>
        <taxon>Burkholderiales</taxon>
        <taxon>Sphaerotilaceae</taxon>
        <taxon>Piscinibacter</taxon>
    </lineage>
</organism>
<name>A0ABZ0CPV1_9BURK</name>
<dbReference type="RefSeq" id="WP_316699698.1">
    <property type="nucleotide sequence ID" value="NZ_CP136336.1"/>
</dbReference>
<evidence type="ECO:0000313" key="1">
    <source>
        <dbReference type="EMBL" id="WOB07021.1"/>
    </source>
</evidence>
<dbReference type="EMBL" id="CP136336">
    <property type="protein sequence ID" value="WOB07021.1"/>
    <property type="molecule type" value="Genomic_DNA"/>
</dbReference>
<keyword evidence="2" id="KW-1185">Reference proteome</keyword>
<dbReference type="Gene3D" id="1.10.620.20">
    <property type="entry name" value="Ribonucleotide Reductase, subunit A"/>
    <property type="match status" value="1"/>
</dbReference>
<dbReference type="InterPro" id="IPR025859">
    <property type="entry name" value="AurF/CmlI"/>
</dbReference>
<accession>A0ABZ0CPV1</accession>
<protein>
    <submittedName>
        <fullName evidence="1">Diiron oxygenase</fullName>
    </submittedName>
</protein>
<dbReference type="Pfam" id="PF11583">
    <property type="entry name" value="AurF"/>
    <property type="match status" value="1"/>
</dbReference>
<reference evidence="1 2" key="1">
    <citation type="submission" date="2023-10" db="EMBL/GenBank/DDBJ databases">
        <title>Bacteria for the degradation of biodegradable plastic PBAT(Polybutylene adipate terephthalate).</title>
        <authorList>
            <person name="Weon H.-Y."/>
            <person name="Yeon J."/>
        </authorList>
    </citation>
    <scope>NUCLEOTIDE SEQUENCE [LARGE SCALE GENOMIC DNA]</scope>
    <source>
        <strain evidence="1 2">SBD 7-3</strain>
    </source>
</reference>
<sequence>METATPDTASPETASQLAVRLSKASCKKFYDVYNAFDWPERLQEGAWCMPPELISLYGTPMWETLDEATRHKLSLHEVANMFSLVLQGERILVQGLAHRLYSTSNNREITEYLHHFLDEENKHMVMFGEFCHRYIGKVYPEKKLPIPKEMDRGQEEVVFFSMAMVVEELGDFYNVLIGRDERCDPLVREINKVHHIDEARHLAFGRLYLAELFERYSPSWSPEKLASFQEWLAAFLKACWADYYNPSVYRDAGIADAYDVRQAALAHPATVAHRQRGAEKIVGYFLKTGLLAEQPAW</sequence>
<dbReference type="InterPro" id="IPR012348">
    <property type="entry name" value="RNR-like"/>
</dbReference>
<dbReference type="SUPFAM" id="SSF47240">
    <property type="entry name" value="Ferritin-like"/>
    <property type="match status" value="1"/>
</dbReference>